<dbReference type="PANTHER" id="PTHR46825">
    <property type="entry name" value="D-ALANYL-D-ALANINE-CARBOXYPEPTIDASE/ENDOPEPTIDASE AMPH"/>
    <property type="match status" value="1"/>
</dbReference>
<dbReference type="Gene3D" id="2.60.40.10">
    <property type="entry name" value="Immunoglobulins"/>
    <property type="match status" value="1"/>
</dbReference>
<protein>
    <submittedName>
        <fullName evidence="4">Beta-lactamase</fullName>
    </submittedName>
</protein>
<dbReference type="Proteomes" id="UP000001887">
    <property type="component" value="Chromosome"/>
</dbReference>
<feature type="region of interest" description="Disordered" evidence="1">
    <location>
        <begin position="522"/>
        <end position="559"/>
    </location>
</feature>
<dbReference type="SUPFAM" id="SSF56601">
    <property type="entry name" value="beta-lactamase/transpeptidase-like"/>
    <property type="match status" value="1"/>
</dbReference>
<evidence type="ECO:0000256" key="2">
    <source>
        <dbReference type="SAM" id="SignalP"/>
    </source>
</evidence>
<dbReference type="EMBL" id="CP001848">
    <property type="protein sequence ID" value="ADB18167.1"/>
    <property type="molecule type" value="Genomic_DNA"/>
</dbReference>
<keyword evidence="5" id="KW-1185">Reference proteome</keyword>
<feature type="region of interest" description="Disordered" evidence="1">
    <location>
        <begin position="35"/>
        <end position="60"/>
    </location>
</feature>
<feature type="compositionally biased region" description="Basic and acidic residues" evidence="1">
    <location>
        <begin position="530"/>
        <end position="540"/>
    </location>
</feature>
<dbReference type="InterPro" id="IPR050491">
    <property type="entry name" value="AmpC-like"/>
</dbReference>
<evidence type="ECO:0000256" key="1">
    <source>
        <dbReference type="SAM" id="MobiDB-lite"/>
    </source>
</evidence>
<dbReference type="InterPro" id="IPR012338">
    <property type="entry name" value="Beta-lactam/transpept-like"/>
</dbReference>
<feature type="signal peptide" evidence="2">
    <location>
        <begin position="1"/>
        <end position="26"/>
    </location>
</feature>
<feature type="domain" description="Beta-lactamase-related" evidence="3">
    <location>
        <begin position="65"/>
        <end position="376"/>
    </location>
</feature>
<name>D2QYK8_PIRSD</name>
<evidence type="ECO:0000313" key="4">
    <source>
        <dbReference type="EMBL" id="ADB18167.1"/>
    </source>
</evidence>
<dbReference type="HOGENOM" id="CLU_487332_0_0_0"/>
<dbReference type="Gene3D" id="3.40.710.10">
    <property type="entry name" value="DD-peptidase/beta-lactamase superfamily"/>
    <property type="match status" value="1"/>
</dbReference>
<evidence type="ECO:0000259" key="3">
    <source>
        <dbReference type="Pfam" id="PF00144"/>
    </source>
</evidence>
<reference evidence="4 5" key="1">
    <citation type="journal article" date="2009" name="Stand. Genomic Sci.">
        <title>Complete genome sequence of Pirellula staleyi type strain (ATCC 27377).</title>
        <authorList>
            <person name="Clum A."/>
            <person name="Tindall B.J."/>
            <person name="Sikorski J."/>
            <person name="Ivanova N."/>
            <person name="Mavrommatis K."/>
            <person name="Lucas S."/>
            <person name="Glavina del Rio T."/>
            <person name="Nolan M."/>
            <person name="Chen F."/>
            <person name="Tice H."/>
            <person name="Pitluck S."/>
            <person name="Cheng J.F."/>
            <person name="Chertkov O."/>
            <person name="Brettin T."/>
            <person name="Han C."/>
            <person name="Detter J.C."/>
            <person name="Kuske C."/>
            <person name="Bruce D."/>
            <person name="Goodwin L."/>
            <person name="Ovchinikova G."/>
            <person name="Pati A."/>
            <person name="Mikhailova N."/>
            <person name="Chen A."/>
            <person name="Palaniappan K."/>
            <person name="Land M."/>
            <person name="Hauser L."/>
            <person name="Chang Y.J."/>
            <person name="Jeffries C.D."/>
            <person name="Chain P."/>
            <person name="Rohde M."/>
            <person name="Goker M."/>
            <person name="Bristow J."/>
            <person name="Eisen J.A."/>
            <person name="Markowitz V."/>
            <person name="Hugenholtz P."/>
            <person name="Kyrpides N.C."/>
            <person name="Klenk H.P."/>
            <person name="Lapidus A."/>
        </authorList>
    </citation>
    <scope>NUCLEOTIDE SEQUENCE [LARGE SCALE GENOMIC DNA]</scope>
    <source>
        <strain evidence="5">ATCC 27377 / DSM 6068 / ICPB 4128</strain>
    </source>
</reference>
<dbReference type="eggNOG" id="COG1680">
    <property type="taxonomic scope" value="Bacteria"/>
</dbReference>
<evidence type="ECO:0000313" key="5">
    <source>
        <dbReference type="Proteomes" id="UP000001887"/>
    </source>
</evidence>
<feature type="chain" id="PRO_5003035290" evidence="2">
    <location>
        <begin position="27"/>
        <end position="559"/>
    </location>
</feature>
<accession>D2QYK8</accession>
<proteinExistence type="predicted"/>
<dbReference type="InterPro" id="IPR001466">
    <property type="entry name" value="Beta-lactam-related"/>
</dbReference>
<organism evidence="4 5">
    <name type="scientific">Pirellula staleyi (strain ATCC 27377 / DSM 6068 / ICPB 4128)</name>
    <name type="common">Pirella staleyi</name>
    <dbReference type="NCBI Taxonomy" id="530564"/>
    <lineage>
        <taxon>Bacteria</taxon>
        <taxon>Pseudomonadati</taxon>
        <taxon>Planctomycetota</taxon>
        <taxon>Planctomycetia</taxon>
        <taxon>Pirellulales</taxon>
        <taxon>Pirellulaceae</taxon>
        <taxon>Pirellula</taxon>
    </lineage>
</organism>
<gene>
    <name evidence="4" type="ordered locus">Psta_3506</name>
</gene>
<dbReference type="KEGG" id="psl:Psta_3506"/>
<dbReference type="AlphaFoldDB" id="D2QYK8"/>
<sequence precursor="true">MCVMLRRTFFQMFVFLAVATSISVHFAPRPSLSAAEPKRRVGSGAAQRAPIGPTNLASNTNSTEFDQEIDAHFAEKKLPGLVVLMARDGLLTYRRVKGHADVAGNVPMTEHKIGRLNSVSKLVGSVVLVRLEEQGKINLKSKASTYIDGLPAHHNYRVLDLLTCRSGVRHYGEPTSSDSPTGWSENDFATAADVLPNFWLDPLASPSGSYHYSSFGYTISDACAEEVSGKSFRNLVKDLVATPAGASTLRVEDLEDNNLNRVKFYTVENGQNVEVSPPKKEWTPSGGGMQSSPLDLLKFGIALMDGKVISKANVDRMMTRLDSNDSYAIGCSTAIENGYQVMAKDGSAEGSNAYIWMVPERRMVMVVMANRDGAGVDSLGKSLRRIALGTNKASGQEPDLVVEKFVRTSAPRYKNGYLEIPVSFGVKNQGKAGASSSFLNSVKVEGVDRWTAFMEALPREDSKSVSAVVKVSDPNKLLAGRTLTLQAYADAPIAGGDTSIPSYARINEVSENNNTATLEVKVPGGLDLKTAPRPDTDASKSRPTRVPNRIGPANRKPVK</sequence>
<dbReference type="PANTHER" id="PTHR46825:SF9">
    <property type="entry name" value="BETA-LACTAMASE-RELATED DOMAIN-CONTAINING PROTEIN"/>
    <property type="match status" value="1"/>
</dbReference>
<dbReference type="InterPro" id="IPR013783">
    <property type="entry name" value="Ig-like_fold"/>
</dbReference>
<dbReference type="Pfam" id="PF00144">
    <property type="entry name" value="Beta-lactamase"/>
    <property type="match status" value="1"/>
</dbReference>
<keyword evidence="2" id="KW-0732">Signal</keyword>
<dbReference type="STRING" id="530564.Psta_3506"/>